<evidence type="ECO:0000313" key="2">
    <source>
        <dbReference type="EMBL" id="KAF2817529.1"/>
    </source>
</evidence>
<evidence type="ECO:0000313" key="4">
    <source>
        <dbReference type="RefSeq" id="XP_033584493.1"/>
    </source>
</evidence>
<keyword evidence="3" id="KW-1185">Reference proteome</keyword>
<gene>
    <name evidence="2 4" type="ORF">BDZ99DRAFT_513769</name>
</gene>
<organism evidence="2">
    <name type="scientific">Mytilinidion resinicola</name>
    <dbReference type="NCBI Taxonomy" id="574789"/>
    <lineage>
        <taxon>Eukaryota</taxon>
        <taxon>Fungi</taxon>
        <taxon>Dikarya</taxon>
        <taxon>Ascomycota</taxon>
        <taxon>Pezizomycotina</taxon>
        <taxon>Dothideomycetes</taxon>
        <taxon>Pleosporomycetidae</taxon>
        <taxon>Mytilinidiales</taxon>
        <taxon>Mytilinidiaceae</taxon>
        <taxon>Mytilinidion</taxon>
    </lineage>
</organism>
<protein>
    <recommendedName>
        <fullName evidence="5">Cell wall anchor protein</fullName>
    </recommendedName>
</protein>
<reference evidence="4" key="2">
    <citation type="submission" date="2020-04" db="EMBL/GenBank/DDBJ databases">
        <authorList>
            <consortium name="NCBI Genome Project"/>
        </authorList>
    </citation>
    <scope>NUCLEOTIDE SEQUENCE</scope>
    <source>
        <strain evidence="4">CBS 304.34</strain>
    </source>
</reference>
<feature type="region of interest" description="Disordered" evidence="1">
    <location>
        <begin position="804"/>
        <end position="828"/>
    </location>
</feature>
<feature type="compositionally biased region" description="Polar residues" evidence="1">
    <location>
        <begin position="653"/>
        <end position="678"/>
    </location>
</feature>
<proteinExistence type="predicted"/>
<evidence type="ECO:0000313" key="3">
    <source>
        <dbReference type="Proteomes" id="UP000504636"/>
    </source>
</evidence>
<dbReference type="Proteomes" id="UP000504636">
    <property type="component" value="Unplaced"/>
</dbReference>
<reference evidence="4" key="3">
    <citation type="submission" date="2025-04" db="UniProtKB">
        <authorList>
            <consortium name="RefSeq"/>
        </authorList>
    </citation>
    <scope>IDENTIFICATION</scope>
    <source>
        <strain evidence="4">CBS 304.34</strain>
    </source>
</reference>
<feature type="compositionally biased region" description="Polar residues" evidence="1">
    <location>
        <begin position="480"/>
        <end position="496"/>
    </location>
</feature>
<dbReference type="AlphaFoldDB" id="A0A6A6ZA08"/>
<feature type="compositionally biased region" description="Polar residues" evidence="1">
    <location>
        <begin position="59"/>
        <end position="69"/>
    </location>
</feature>
<evidence type="ECO:0000256" key="1">
    <source>
        <dbReference type="SAM" id="MobiDB-lite"/>
    </source>
</evidence>
<sequence>MNAQHASPVASMHNRTKTEPAAVSRIPSTTSSAEHGRRRRLTSPASPNIAPHSPGGTGATSYFSPQPSASGGDARSPFSNRRAPASRSAGGHGIDTSQGPPIALITRGSYSADIARRSQKASDFAFAQQQLQQLGLVAPGASALLKPGSATSSVASRGRRDLSPGLSRSGSTHSDSRRFDHMASSPDDSSDYDAGLRSPLGDTLTLQNTRRADAGSGTDGEPAEDLFLNIAQDTTPQKEDGDGGTTRTERRRSRIARATKGQSLPTNAYSSPAQPSASTTPKTSSAIDTKQAAHPRRLSQLPSPSITVRNMREQSPVSPANVLDNHRTRMLGLSPQASFSSSRSKEQEASPQLLPQYGRRRPSFPDASGTPPNRAYRPSNLHYSSSRDNDSTPHIDTPPEPNRAFSGADGTESADSIGAPSSVWDELDELKSRIRRIELSGKMPATSGAAISNGSGERPRTATTTVTTISSSPKHHRKPSTSPSESTVGGHTSSNIHPLLHSALAKAKENVSPSIYRGLEATVTEALALAALTGSAGPQGTLYSASSIINGATVPDRQVRRKADSLCRSLTELCIALCEVKINHESSAFRPTPLGTRRASVQPSSEVHTPTYSTPQPVRASIEPEAGVLRSSPSRALSRIEARRSSLMGLNGSRESSLEPPSQQNFPNRLSRAGTSLLRQRPMKEDDEDDPTLRAPSRAMTDFSQVRASNRSKRLSKDFSELQPSPSLQPTSSLRRPGGNAPSENHHTLASSTLLRDGNRRYRDHQTPPAYEKSIAGDSVGSEDNRRVQPALGHYVEAARAARASAGVGGLGRNGTFNRRVRGNGVGD</sequence>
<feature type="region of interest" description="Disordered" evidence="1">
    <location>
        <begin position="445"/>
        <end position="496"/>
    </location>
</feature>
<name>A0A6A6ZA08_9PEZI</name>
<feature type="compositionally biased region" description="Polar residues" evidence="1">
    <location>
        <begin position="599"/>
        <end position="616"/>
    </location>
</feature>
<evidence type="ECO:0008006" key="5">
    <source>
        <dbReference type="Google" id="ProtNLM"/>
    </source>
</evidence>
<dbReference type="RefSeq" id="XP_033584493.1">
    <property type="nucleotide sequence ID" value="XM_033724750.1"/>
</dbReference>
<accession>A0A6A6ZA08</accession>
<feature type="region of interest" description="Disordered" evidence="1">
    <location>
        <begin position="588"/>
        <end position="785"/>
    </location>
</feature>
<dbReference type="GeneID" id="54465643"/>
<dbReference type="EMBL" id="MU003692">
    <property type="protein sequence ID" value="KAF2817529.1"/>
    <property type="molecule type" value="Genomic_DNA"/>
</dbReference>
<feature type="compositionally biased region" description="Low complexity" evidence="1">
    <location>
        <begin position="270"/>
        <end position="286"/>
    </location>
</feature>
<feature type="compositionally biased region" description="Polar residues" evidence="1">
    <location>
        <begin position="300"/>
        <end position="318"/>
    </location>
</feature>
<feature type="compositionally biased region" description="Low complexity" evidence="1">
    <location>
        <begin position="722"/>
        <end position="737"/>
    </location>
</feature>
<feature type="region of interest" description="Disordered" evidence="1">
    <location>
        <begin position="1"/>
        <end position="104"/>
    </location>
</feature>
<feature type="compositionally biased region" description="Basic and acidic residues" evidence="1">
    <location>
        <begin position="757"/>
        <end position="766"/>
    </location>
</feature>
<dbReference type="OrthoDB" id="5369729at2759"/>
<reference evidence="2 4" key="1">
    <citation type="journal article" date="2020" name="Stud. Mycol.">
        <title>101 Dothideomycetes genomes: a test case for predicting lifestyles and emergence of pathogens.</title>
        <authorList>
            <person name="Haridas S."/>
            <person name="Albert R."/>
            <person name="Binder M."/>
            <person name="Bloem J."/>
            <person name="Labutti K."/>
            <person name="Salamov A."/>
            <person name="Andreopoulos B."/>
            <person name="Baker S."/>
            <person name="Barry K."/>
            <person name="Bills G."/>
            <person name="Bluhm B."/>
            <person name="Cannon C."/>
            <person name="Castanera R."/>
            <person name="Culley D."/>
            <person name="Daum C."/>
            <person name="Ezra D."/>
            <person name="Gonzalez J."/>
            <person name="Henrissat B."/>
            <person name="Kuo A."/>
            <person name="Liang C."/>
            <person name="Lipzen A."/>
            <person name="Lutzoni F."/>
            <person name="Magnuson J."/>
            <person name="Mondo S."/>
            <person name="Nolan M."/>
            <person name="Ohm R."/>
            <person name="Pangilinan J."/>
            <person name="Park H.-J."/>
            <person name="Ramirez L."/>
            <person name="Alfaro M."/>
            <person name="Sun H."/>
            <person name="Tritt A."/>
            <person name="Yoshinaga Y."/>
            <person name="Zwiers L.-H."/>
            <person name="Turgeon B."/>
            <person name="Goodwin S."/>
            <person name="Spatafora J."/>
            <person name="Crous P."/>
            <person name="Grigoriev I."/>
        </authorList>
    </citation>
    <scope>NUCLEOTIDE SEQUENCE</scope>
    <source>
        <strain evidence="2 4">CBS 304.34</strain>
    </source>
</reference>
<feature type="region of interest" description="Disordered" evidence="1">
    <location>
        <begin position="146"/>
        <end position="421"/>
    </location>
</feature>